<dbReference type="EMBL" id="BAVS01000011">
    <property type="protein sequence ID" value="GAE93322.1"/>
    <property type="molecule type" value="Genomic_DNA"/>
</dbReference>
<accession>W4VJC6</accession>
<organism evidence="2 3">
    <name type="scientific">Gracilibacillus boraciitolerans JCM 21714</name>
    <dbReference type="NCBI Taxonomy" id="1298598"/>
    <lineage>
        <taxon>Bacteria</taxon>
        <taxon>Bacillati</taxon>
        <taxon>Bacillota</taxon>
        <taxon>Bacilli</taxon>
        <taxon>Bacillales</taxon>
        <taxon>Bacillaceae</taxon>
        <taxon>Gracilibacillus</taxon>
    </lineage>
</organism>
<dbReference type="PANTHER" id="PTHR47628">
    <property type="match status" value="1"/>
</dbReference>
<dbReference type="eggNOG" id="COG0683">
    <property type="taxonomic scope" value="Bacteria"/>
</dbReference>
<feature type="region of interest" description="Disordered" evidence="1">
    <location>
        <begin position="46"/>
        <end position="70"/>
    </location>
</feature>
<gene>
    <name evidence="2" type="ORF">JCM21714_2395</name>
</gene>
<comment type="caution">
    <text evidence="2">The sequence shown here is derived from an EMBL/GenBank/DDBJ whole genome shotgun (WGS) entry which is preliminary data.</text>
</comment>
<proteinExistence type="predicted"/>
<protein>
    <submittedName>
        <fullName evidence="2">Urea ABC transporter</fullName>
    </submittedName>
</protein>
<dbReference type="Gene3D" id="3.40.50.2300">
    <property type="match status" value="2"/>
</dbReference>
<dbReference type="Pfam" id="PF13433">
    <property type="entry name" value="Peripla_BP_5"/>
    <property type="match status" value="1"/>
</dbReference>
<evidence type="ECO:0000313" key="2">
    <source>
        <dbReference type="EMBL" id="GAE93322.1"/>
    </source>
</evidence>
<dbReference type="AlphaFoldDB" id="W4VJC6"/>
<evidence type="ECO:0000313" key="3">
    <source>
        <dbReference type="Proteomes" id="UP000019102"/>
    </source>
</evidence>
<evidence type="ECO:0000256" key="1">
    <source>
        <dbReference type="SAM" id="MobiDB-lite"/>
    </source>
</evidence>
<dbReference type="InterPro" id="IPR028082">
    <property type="entry name" value="Peripla_BP_I"/>
</dbReference>
<dbReference type="PANTHER" id="PTHR47628:SF1">
    <property type="entry name" value="ALIPHATIC AMIDASE EXPRESSION-REGULATING PROTEIN"/>
    <property type="match status" value="1"/>
</dbReference>
<dbReference type="Proteomes" id="UP000019102">
    <property type="component" value="Unassembled WGS sequence"/>
</dbReference>
<dbReference type="STRING" id="1298598.JCM21714_2395"/>
<name>W4VJC6_9BACI</name>
<sequence length="446" mass="48726">MLVYSYKQNNIEMGGKEMRMQNLFYLLIVGLLTSFMVACSAVDNAANADQPEETEENAVTDNIEGSSEDEGDTIKVGILHSLSGTMAISETSVQQAELLAIKEINENGGVLGKQLEPVIEDGASDWPTFAEKAKKLLQQDNVATIFGGWTSASRKAMLPVVEENNGLLFYPVQYEGMEASPNIFYTGAAPNQQIVPAVNWLLENRGDSFFLLGSDYVFPRTANAAIKAQLNAEGAEIVGEEYTPLGHTDYNTVIAKIKSENPDVIFNTLNGDSNVAFFKQLKDAGVSSENIIVLSVSVAEEEIKGIGADVIEGHLTSWNYYQTTDTPANEEFVANYKAEYGEDAVTADPIEAGYFGVYLWAKAVEKAGTTEVDKVKEAAKGITFEAPNGTVIIDGDNQHVYKTVRIGEVQSDGMISELWHSDEAIKPDPYLKEYEWAKDLSESLAE</sequence>
<dbReference type="InterPro" id="IPR017777">
    <property type="entry name" value="ABC_urea-bd_UrtA"/>
</dbReference>
<reference evidence="2 3" key="1">
    <citation type="journal article" date="2014" name="Genome Announc.">
        <title>Draft Genome Sequence of the Boron-Tolerant and Moderately Halotolerant Bacterium Gracilibacillus boraciitolerans JCM 21714T.</title>
        <authorList>
            <person name="Ahmed I."/>
            <person name="Oshima K."/>
            <person name="Suda W."/>
            <person name="Kitamura K."/>
            <person name="Iida T."/>
            <person name="Ohmori Y."/>
            <person name="Fujiwara T."/>
            <person name="Hattori M."/>
            <person name="Ohkuma M."/>
        </authorList>
    </citation>
    <scope>NUCLEOTIDE SEQUENCE [LARGE SCALE GENOMIC DNA]</scope>
    <source>
        <strain evidence="2 3">JCM 21714</strain>
    </source>
</reference>
<dbReference type="NCBIfam" id="TIGR03407">
    <property type="entry name" value="urea_ABC_UrtA"/>
    <property type="match status" value="1"/>
</dbReference>
<dbReference type="SUPFAM" id="SSF53822">
    <property type="entry name" value="Periplasmic binding protein-like I"/>
    <property type="match status" value="1"/>
</dbReference>
<keyword evidence="3" id="KW-1185">Reference proteome</keyword>
<dbReference type="CDD" id="cd06355">
    <property type="entry name" value="PBP1_FmdD-like"/>
    <property type="match status" value="1"/>
</dbReference>